<dbReference type="InterPro" id="IPR011708">
    <property type="entry name" value="DNA_pol3_alpha_NTPase_dom"/>
</dbReference>
<accession>A0ABT6DN08</accession>
<dbReference type="PANTHER" id="PTHR30204">
    <property type="entry name" value="REDOX-CYCLING DRUG-SENSING TRANSCRIPTIONAL ACTIVATOR SOXR"/>
    <property type="match status" value="1"/>
</dbReference>
<dbReference type="Proteomes" id="UP001152321">
    <property type="component" value="Unassembled WGS sequence"/>
</dbReference>
<keyword evidence="3" id="KW-0238">DNA-binding</keyword>
<protein>
    <submittedName>
        <fullName evidence="6">MerR family transcriptional regulator</fullName>
    </submittedName>
</protein>
<evidence type="ECO:0000313" key="6">
    <source>
        <dbReference type="EMBL" id="MDG0817201.1"/>
    </source>
</evidence>
<comment type="caution">
    <text evidence="6">The sequence shown here is derived from an EMBL/GenBank/DDBJ whole genome shotgun (WGS) entry which is preliminary data.</text>
</comment>
<evidence type="ECO:0000259" key="5">
    <source>
        <dbReference type="PROSITE" id="PS50937"/>
    </source>
</evidence>
<evidence type="ECO:0000256" key="3">
    <source>
        <dbReference type="ARBA" id="ARBA00023125"/>
    </source>
</evidence>
<keyword evidence="2" id="KW-0805">Transcription regulation</keyword>
<dbReference type="RefSeq" id="WP_277578676.1">
    <property type="nucleotide sequence ID" value="NZ_JANRMI010000003.1"/>
</dbReference>
<dbReference type="InterPro" id="IPR000551">
    <property type="entry name" value="MerR-type_HTH_dom"/>
</dbReference>
<keyword evidence="4" id="KW-0804">Transcription</keyword>
<organism evidence="6 7">
    <name type="scientific">Bdellovibrio svalbardensis</name>
    <dbReference type="NCBI Taxonomy" id="2972972"/>
    <lineage>
        <taxon>Bacteria</taxon>
        <taxon>Pseudomonadati</taxon>
        <taxon>Bdellovibrionota</taxon>
        <taxon>Bdellovibrionia</taxon>
        <taxon>Bdellovibrionales</taxon>
        <taxon>Pseudobdellovibrionaceae</taxon>
        <taxon>Bdellovibrio</taxon>
    </lineage>
</organism>
<evidence type="ECO:0000256" key="1">
    <source>
        <dbReference type="ARBA" id="ARBA00022491"/>
    </source>
</evidence>
<feature type="domain" description="HTH merR-type" evidence="5">
    <location>
        <begin position="5"/>
        <end position="74"/>
    </location>
</feature>
<reference evidence="6" key="1">
    <citation type="submission" date="2022-08" db="EMBL/GenBank/DDBJ databases">
        <title>Novel Bdellovibrio Species Isolated from Svalbard: Designation Bdellovibrio svalbardensis.</title>
        <authorList>
            <person name="Mitchell R.J."/>
            <person name="Choi S.Y."/>
        </authorList>
    </citation>
    <scope>NUCLEOTIDE SEQUENCE</scope>
    <source>
        <strain evidence="6">PAP01</strain>
    </source>
</reference>
<dbReference type="InterPro" id="IPR009061">
    <property type="entry name" value="DNA-bd_dom_put_sf"/>
</dbReference>
<sequence length="498" mass="57842">MMKNWLSIGEFGKATGLSIKALRIYEEKGILIPYTRSESRYRVYTAEQTAIAQQVVQFKRLGFSLEQIKLLLQETDGRSLQEILERRLQESRVAVHILANQIESLETILTSLKLGQELSEHERGQIMNNVLEVSVNNLKRKGIVDQNSIAQVSEEVSLYSPEKIHFINEFRKILDFAKKENILLGPGRGNSGGSLVLFAEGYSPMNPLQYGLLPELFSESKYIWLDVEYSQHQKIGQMCDELATKTCFEVIAYRSPILDILKKLENQIGKIEFDSFSDLDPMILQAPQHGTRGLFWLEWNPNFHAFQDMSLQMQEEFNWDNGVLERFYAEHGFSSPMDYIILDCLRSLMERDLFFSYPRRAVDACPDSLPELQYTKGLLIFREDWIKLLAKHASVSISEANRIHRALLKDPQGVEREILEQIAIPEVKNLLLERVKKVYSKAHAITGWWHYKRTAILKSLWPKEYLAALEEWEAEHKMVWFEFGYKTKNNDFYLKANS</sequence>
<name>A0ABT6DN08_9BACT</name>
<dbReference type="Pfam" id="PF07733">
    <property type="entry name" value="DNA_pol3_alpha"/>
    <property type="match status" value="1"/>
</dbReference>
<dbReference type="SMART" id="SM00422">
    <property type="entry name" value="HTH_MERR"/>
    <property type="match status" value="1"/>
</dbReference>
<gene>
    <name evidence="6" type="ORF">NWE73_12545</name>
</gene>
<dbReference type="EMBL" id="JANRMI010000003">
    <property type="protein sequence ID" value="MDG0817201.1"/>
    <property type="molecule type" value="Genomic_DNA"/>
</dbReference>
<dbReference type="PANTHER" id="PTHR30204:SF69">
    <property type="entry name" value="MERR-FAMILY TRANSCRIPTIONAL REGULATOR"/>
    <property type="match status" value="1"/>
</dbReference>
<dbReference type="Gene3D" id="1.10.1660.10">
    <property type="match status" value="1"/>
</dbReference>
<dbReference type="SUPFAM" id="SSF46955">
    <property type="entry name" value="Putative DNA-binding domain"/>
    <property type="match status" value="1"/>
</dbReference>
<keyword evidence="7" id="KW-1185">Reference proteome</keyword>
<evidence type="ECO:0000313" key="7">
    <source>
        <dbReference type="Proteomes" id="UP001152321"/>
    </source>
</evidence>
<proteinExistence type="predicted"/>
<dbReference type="InterPro" id="IPR047057">
    <property type="entry name" value="MerR_fam"/>
</dbReference>
<dbReference type="PROSITE" id="PS50937">
    <property type="entry name" value="HTH_MERR_2"/>
    <property type="match status" value="1"/>
</dbReference>
<evidence type="ECO:0000256" key="4">
    <source>
        <dbReference type="ARBA" id="ARBA00023163"/>
    </source>
</evidence>
<dbReference type="Pfam" id="PF13411">
    <property type="entry name" value="MerR_1"/>
    <property type="match status" value="1"/>
</dbReference>
<keyword evidence="1" id="KW-0678">Repressor</keyword>
<evidence type="ECO:0000256" key="2">
    <source>
        <dbReference type="ARBA" id="ARBA00023015"/>
    </source>
</evidence>